<dbReference type="SUPFAM" id="SSF55781">
    <property type="entry name" value="GAF domain-like"/>
    <property type="match status" value="1"/>
</dbReference>
<dbReference type="InterPro" id="IPR029016">
    <property type="entry name" value="GAF-like_dom_sf"/>
</dbReference>
<feature type="transmembrane region" description="Helical" evidence="11">
    <location>
        <begin position="75"/>
        <end position="95"/>
    </location>
</feature>
<dbReference type="PANTHER" id="PTHR24421">
    <property type="entry name" value="NITRATE/NITRITE SENSOR PROTEIN NARX-RELATED"/>
    <property type="match status" value="1"/>
</dbReference>
<sequence>MGLNREAAAIRFISSIIAAGLITWLFSSFFLKPVPDLFIFSALLLMLLITEYFPIPVWKGFSSLSFPLVYTFELLYGWGMAIFIFGAVVLAVNALNKRPLRVVFFTPAQLVISFFVAIHVTQFVMETFANELAPLWHAELHMILIALLYYLFNNLIIDVLLWIRPAPYPLQVWKTKAISESIVTLFSILYVTLMVTLGNQNRGVVDVFSFVFFFSPLVAIALISSFIARLQQERNRFKALYDISTNFNEHLPSKDWLEKVELPFLEFLGTDAVLLFLNDGQTWRMIYENGEVLPGYQLTEAMIKRFEKDKVQHLFNQKMSDNEWAFIFFQPSIKSVMVSPLITEDEVTGVLITGRTRTNSFRSIDSQSMATLVNQLTVVWKTKLLISEREKRVLLEERNRIAREIHDGIAQTLAGSVMQLETAERLFTTKPDRTKDLVATSTEKLRGSLKELRESIYALRPYPTERVGLLQAIQAKINGVEEENHTFQIRFQVRGESNQLSTMVEKVIFDIFQESLQNTIKHAEASKVDILLSYSNEQVLFKIKDDGIGFSLYESMMKAKNEPHYGILNMNELAESLGAALHIKSAKGKGTEIRLQIPNLEPKEAHSVD</sequence>
<feature type="transmembrane region" description="Helical" evidence="11">
    <location>
        <begin position="102"/>
        <end position="120"/>
    </location>
</feature>
<keyword evidence="8 11" id="KW-1133">Transmembrane helix</keyword>
<evidence type="ECO:0000256" key="1">
    <source>
        <dbReference type="ARBA" id="ARBA00000085"/>
    </source>
</evidence>
<evidence type="ECO:0000256" key="7">
    <source>
        <dbReference type="ARBA" id="ARBA00022777"/>
    </source>
</evidence>
<keyword evidence="9" id="KW-0902">Two-component regulatory system</keyword>
<evidence type="ECO:0000256" key="2">
    <source>
        <dbReference type="ARBA" id="ARBA00004651"/>
    </source>
</evidence>
<evidence type="ECO:0000256" key="5">
    <source>
        <dbReference type="ARBA" id="ARBA00022679"/>
    </source>
</evidence>
<comment type="subcellular location">
    <subcellularLocation>
        <location evidence="2">Cell membrane</location>
        <topology evidence="2">Multi-pass membrane protein</topology>
    </subcellularLocation>
</comment>
<dbReference type="InterPro" id="IPR011712">
    <property type="entry name" value="Sig_transdc_His_kin_sub3_dim/P"/>
</dbReference>
<dbReference type="SUPFAM" id="SSF55874">
    <property type="entry name" value="ATPase domain of HSP90 chaperone/DNA topoisomerase II/histidine kinase"/>
    <property type="match status" value="1"/>
</dbReference>
<dbReference type="EC" id="2.7.13.3" evidence="3"/>
<dbReference type="InterPro" id="IPR003594">
    <property type="entry name" value="HATPase_dom"/>
</dbReference>
<feature type="transmembrane region" description="Helical" evidence="11">
    <location>
        <begin position="37"/>
        <end position="55"/>
    </location>
</feature>
<dbReference type="RefSeq" id="WP_310256895.1">
    <property type="nucleotide sequence ID" value="NZ_JAVDWA010000001.1"/>
</dbReference>
<keyword evidence="10 11" id="KW-0472">Membrane</keyword>
<evidence type="ECO:0000256" key="10">
    <source>
        <dbReference type="ARBA" id="ARBA00023136"/>
    </source>
</evidence>
<gene>
    <name evidence="13" type="ORF">J2X07_000898</name>
</gene>
<reference evidence="13 14" key="1">
    <citation type="submission" date="2023-07" db="EMBL/GenBank/DDBJ databases">
        <title>Sorghum-associated microbial communities from plants grown in Nebraska, USA.</title>
        <authorList>
            <person name="Schachtman D."/>
        </authorList>
    </citation>
    <scope>NUCLEOTIDE SEQUENCE [LARGE SCALE GENOMIC DNA]</scope>
    <source>
        <strain evidence="13 14">BE211</strain>
    </source>
</reference>
<dbReference type="Gene3D" id="1.20.5.1930">
    <property type="match status" value="1"/>
</dbReference>
<keyword evidence="6 11" id="KW-0812">Transmembrane</keyword>
<feature type="transmembrane region" description="Helical" evidence="11">
    <location>
        <begin position="140"/>
        <end position="163"/>
    </location>
</feature>
<dbReference type="EMBL" id="JAVDWA010000001">
    <property type="protein sequence ID" value="MDR7071923.1"/>
    <property type="molecule type" value="Genomic_DNA"/>
</dbReference>
<evidence type="ECO:0000313" key="14">
    <source>
        <dbReference type="Proteomes" id="UP001258181"/>
    </source>
</evidence>
<proteinExistence type="predicted"/>
<evidence type="ECO:0000313" key="13">
    <source>
        <dbReference type="EMBL" id="MDR7071923.1"/>
    </source>
</evidence>
<evidence type="ECO:0000256" key="9">
    <source>
        <dbReference type="ARBA" id="ARBA00023012"/>
    </source>
</evidence>
<dbReference type="Pfam" id="PF07730">
    <property type="entry name" value="HisKA_3"/>
    <property type="match status" value="1"/>
</dbReference>
<dbReference type="InterPro" id="IPR036890">
    <property type="entry name" value="HATPase_C_sf"/>
</dbReference>
<keyword evidence="5" id="KW-0808">Transferase</keyword>
<feature type="transmembrane region" description="Helical" evidence="11">
    <location>
        <begin position="12"/>
        <end position="30"/>
    </location>
</feature>
<dbReference type="Proteomes" id="UP001258181">
    <property type="component" value="Unassembled WGS sequence"/>
</dbReference>
<organism evidence="13 14">
    <name type="scientific">Fictibacillus barbaricus</name>
    <dbReference type="NCBI Taxonomy" id="182136"/>
    <lineage>
        <taxon>Bacteria</taxon>
        <taxon>Bacillati</taxon>
        <taxon>Bacillota</taxon>
        <taxon>Bacilli</taxon>
        <taxon>Bacillales</taxon>
        <taxon>Fictibacillaceae</taxon>
        <taxon>Fictibacillus</taxon>
    </lineage>
</organism>
<dbReference type="SMART" id="SM00387">
    <property type="entry name" value="HATPase_c"/>
    <property type="match status" value="1"/>
</dbReference>
<evidence type="ECO:0000256" key="8">
    <source>
        <dbReference type="ARBA" id="ARBA00022989"/>
    </source>
</evidence>
<accession>A0ABU1TXL5</accession>
<feature type="domain" description="Histidine kinase/HSP90-like ATPase" evidence="12">
    <location>
        <begin position="503"/>
        <end position="601"/>
    </location>
</feature>
<dbReference type="InterPro" id="IPR050482">
    <property type="entry name" value="Sensor_HK_TwoCompSys"/>
</dbReference>
<name>A0ABU1TXL5_9BACL</name>
<keyword evidence="4" id="KW-1003">Cell membrane</keyword>
<comment type="catalytic activity">
    <reaction evidence="1">
        <text>ATP + protein L-histidine = ADP + protein N-phospho-L-histidine.</text>
        <dbReference type="EC" id="2.7.13.3"/>
    </reaction>
</comment>
<comment type="caution">
    <text evidence="13">The sequence shown here is derived from an EMBL/GenBank/DDBJ whole genome shotgun (WGS) entry which is preliminary data.</text>
</comment>
<dbReference type="Pfam" id="PF02518">
    <property type="entry name" value="HATPase_c"/>
    <property type="match status" value="1"/>
</dbReference>
<evidence type="ECO:0000259" key="12">
    <source>
        <dbReference type="SMART" id="SM00387"/>
    </source>
</evidence>
<protein>
    <recommendedName>
        <fullName evidence="3">histidine kinase</fullName>
        <ecNumber evidence="3">2.7.13.3</ecNumber>
    </recommendedName>
</protein>
<evidence type="ECO:0000256" key="11">
    <source>
        <dbReference type="SAM" id="Phobius"/>
    </source>
</evidence>
<feature type="transmembrane region" description="Helical" evidence="11">
    <location>
        <begin position="175"/>
        <end position="195"/>
    </location>
</feature>
<evidence type="ECO:0000256" key="4">
    <source>
        <dbReference type="ARBA" id="ARBA00022475"/>
    </source>
</evidence>
<feature type="transmembrane region" description="Helical" evidence="11">
    <location>
        <begin position="207"/>
        <end position="228"/>
    </location>
</feature>
<dbReference type="PANTHER" id="PTHR24421:SF37">
    <property type="entry name" value="SENSOR HISTIDINE KINASE NARS"/>
    <property type="match status" value="1"/>
</dbReference>
<keyword evidence="7 13" id="KW-0418">Kinase</keyword>
<dbReference type="GO" id="GO:0016301">
    <property type="term" value="F:kinase activity"/>
    <property type="evidence" value="ECO:0007669"/>
    <property type="project" value="UniProtKB-KW"/>
</dbReference>
<dbReference type="CDD" id="cd16917">
    <property type="entry name" value="HATPase_UhpB-NarQ-NarX-like"/>
    <property type="match status" value="1"/>
</dbReference>
<dbReference type="Gene3D" id="3.30.450.40">
    <property type="match status" value="1"/>
</dbReference>
<evidence type="ECO:0000256" key="6">
    <source>
        <dbReference type="ARBA" id="ARBA00022692"/>
    </source>
</evidence>
<evidence type="ECO:0000256" key="3">
    <source>
        <dbReference type="ARBA" id="ARBA00012438"/>
    </source>
</evidence>
<dbReference type="Gene3D" id="3.30.565.10">
    <property type="entry name" value="Histidine kinase-like ATPase, C-terminal domain"/>
    <property type="match status" value="1"/>
</dbReference>
<keyword evidence="14" id="KW-1185">Reference proteome</keyword>